<proteinExistence type="predicted"/>
<dbReference type="EMBL" id="CP049889">
    <property type="protein sequence ID" value="QIK52329.1"/>
    <property type="molecule type" value="Genomic_DNA"/>
</dbReference>
<organism evidence="2 3">
    <name type="scientific">Jeotgalibaca porci</name>
    <dbReference type="NCBI Taxonomy" id="1868793"/>
    <lineage>
        <taxon>Bacteria</taxon>
        <taxon>Bacillati</taxon>
        <taxon>Bacillota</taxon>
        <taxon>Bacilli</taxon>
        <taxon>Lactobacillales</taxon>
        <taxon>Carnobacteriaceae</taxon>
        <taxon>Jeotgalibaca</taxon>
    </lineage>
</organism>
<accession>A0A6G7WJC2</accession>
<reference evidence="2 3" key="1">
    <citation type="journal article" date="2017" name="Int. J. Syst. Evol. Microbiol.">
        <title>Jeotgalibaca porci sp. nov. and Jeotgalibaca arthritidis sp. nov., isolated from pigs, and emended description of the genus Jeotgalibaca.</title>
        <authorList>
            <person name="Zamora L."/>
            <person name="Perez-Sancho M."/>
            <person name="Dominguez L."/>
            <person name="Fernandez-Garayzabal J.F."/>
            <person name="Vela A.I."/>
        </authorList>
    </citation>
    <scope>NUCLEOTIDE SEQUENCE [LARGE SCALE GENOMIC DNA]</scope>
    <source>
        <strain evidence="2 3">CCUG 69148</strain>
    </source>
</reference>
<feature type="transmembrane region" description="Helical" evidence="1">
    <location>
        <begin position="12"/>
        <end position="34"/>
    </location>
</feature>
<gene>
    <name evidence="2" type="ORF">G7058_09900</name>
</gene>
<evidence type="ECO:0000313" key="2">
    <source>
        <dbReference type="EMBL" id="QIK52329.1"/>
    </source>
</evidence>
<dbReference type="RefSeq" id="WP_166063390.1">
    <property type="nucleotide sequence ID" value="NZ_CP049889.1"/>
</dbReference>
<dbReference type="Proteomes" id="UP000501830">
    <property type="component" value="Chromosome"/>
</dbReference>
<dbReference type="GeneID" id="94553598"/>
<keyword evidence="1" id="KW-1133">Transmembrane helix</keyword>
<keyword evidence="3" id="KW-1185">Reference proteome</keyword>
<keyword evidence="1" id="KW-0472">Membrane</keyword>
<dbReference type="AlphaFoldDB" id="A0A6G7WJC2"/>
<protein>
    <submittedName>
        <fullName evidence="2">Uncharacterized protein</fullName>
    </submittedName>
</protein>
<evidence type="ECO:0000256" key="1">
    <source>
        <dbReference type="SAM" id="Phobius"/>
    </source>
</evidence>
<sequence length="227" mass="26808">MTLSFWIAAEKWYYLWAPTALGLIMVSALVMVFTLSKRKTKIGKRVIKIAALVLGSSTILILINNQRYGTYLEPAERVTPVIRHMQYKVFQGYQPMTRSTIDTYARYHDPEGVMATGLYNEETVTEAVTYLGKKHRHHYFQRDEQIFKQYETSVFFDANRDETEIVGTLYRLKDPEFETIGFNDTRFVFYDRIEIAEEDTGKLYEPEDEFLVPTTKQVFLEWTFKYY</sequence>
<evidence type="ECO:0000313" key="3">
    <source>
        <dbReference type="Proteomes" id="UP000501830"/>
    </source>
</evidence>
<keyword evidence="1" id="KW-0812">Transmembrane</keyword>
<name>A0A6G7WJC2_9LACT</name>
<dbReference type="KEGG" id="jpo:G7058_09900"/>
<feature type="transmembrane region" description="Helical" evidence="1">
    <location>
        <begin position="46"/>
        <end position="63"/>
    </location>
</feature>